<evidence type="ECO:0000313" key="7">
    <source>
        <dbReference type="EMBL" id="ADV81565.1"/>
    </source>
</evidence>
<dbReference type="SUPFAM" id="SSF102114">
    <property type="entry name" value="Radical SAM enzymes"/>
    <property type="match status" value="1"/>
</dbReference>
<keyword evidence="8" id="KW-1185">Reference proteome</keyword>
<evidence type="ECO:0000256" key="2">
    <source>
        <dbReference type="ARBA" id="ARBA00022691"/>
    </source>
</evidence>
<evidence type="ECO:0000259" key="6">
    <source>
        <dbReference type="Pfam" id="PF04055"/>
    </source>
</evidence>
<sequence length="354" mass="38858">MQNTAGSVCSREKILAVMPTRTCTAACRHCGSFSSPKVKQSLEASVIRTSIEQAAELGFALIAFTGGEATLAWDELLEGIGLAHTLGLRTRLVTNAHWAESAHAASKVVTALHAAGLDELNISTGDEHARFVPLDRVALGIATGLEHGYTVHIMVEYRQNRSITKTVLLAHPLLADHPHRERIEIVESPWMPLSPEQMGDYRNVDRVDGENVHARGPCTSVLESYTVHPDGRVSACCGLGMELIEELYAGEARGPNFLANAMADAEGDLLKLWLRYKGPEKILAWASERDPSIQWENMYAHNCQACQRVYHDPKVAATILTHYKEAEAEIIESVVFDEVLYPLLRASALPSSTR</sequence>
<evidence type="ECO:0000256" key="3">
    <source>
        <dbReference type="ARBA" id="ARBA00022723"/>
    </source>
</evidence>
<accession>E8V6A0</accession>
<reference evidence="7 8" key="1">
    <citation type="journal article" date="2012" name="Stand. Genomic Sci.">
        <title>Complete genome sequence of Terriglobus saanensis type strain SP1PR4(T), an Acidobacteria from tundra soil.</title>
        <authorList>
            <person name="Rawat S.R."/>
            <person name="Mannisto M.K."/>
            <person name="Starovoytov V."/>
            <person name="Goodwin L."/>
            <person name="Nolan M."/>
            <person name="Hauser L."/>
            <person name="Land M."/>
            <person name="Davenport K.W."/>
            <person name="Woyke T."/>
            <person name="Haggblom M.M."/>
        </authorList>
    </citation>
    <scope>NUCLEOTIDE SEQUENCE</scope>
    <source>
        <strain evidence="8">ATCC BAA-1853 / DSM 23119 / SP1PR4</strain>
    </source>
</reference>
<dbReference type="Gene3D" id="3.20.20.70">
    <property type="entry name" value="Aldolase class I"/>
    <property type="match status" value="1"/>
</dbReference>
<dbReference type="Pfam" id="PF04055">
    <property type="entry name" value="Radical_SAM"/>
    <property type="match status" value="1"/>
</dbReference>
<dbReference type="GO" id="GO:0003824">
    <property type="term" value="F:catalytic activity"/>
    <property type="evidence" value="ECO:0007669"/>
    <property type="project" value="InterPro"/>
</dbReference>
<dbReference type="EMBL" id="CP002467">
    <property type="protein sequence ID" value="ADV81565.1"/>
    <property type="molecule type" value="Genomic_DNA"/>
</dbReference>
<dbReference type="PANTHER" id="PTHR11228">
    <property type="entry name" value="RADICAL SAM DOMAIN PROTEIN"/>
    <property type="match status" value="1"/>
</dbReference>
<feature type="domain" description="Radical SAM core" evidence="6">
    <location>
        <begin position="18"/>
        <end position="123"/>
    </location>
</feature>
<dbReference type="InterPro" id="IPR007197">
    <property type="entry name" value="rSAM"/>
</dbReference>
<evidence type="ECO:0000256" key="1">
    <source>
        <dbReference type="ARBA" id="ARBA00001966"/>
    </source>
</evidence>
<organism evidence="7 8">
    <name type="scientific">Terriglobus saanensis (strain ATCC BAA-1853 / DSM 23119 / SP1PR4)</name>
    <dbReference type="NCBI Taxonomy" id="401053"/>
    <lineage>
        <taxon>Bacteria</taxon>
        <taxon>Pseudomonadati</taxon>
        <taxon>Acidobacteriota</taxon>
        <taxon>Terriglobia</taxon>
        <taxon>Terriglobales</taxon>
        <taxon>Acidobacteriaceae</taxon>
        <taxon>Terriglobus</taxon>
    </lineage>
</organism>
<evidence type="ECO:0000256" key="5">
    <source>
        <dbReference type="ARBA" id="ARBA00023014"/>
    </source>
</evidence>
<dbReference type="InterPro" id="IPR013785">
    <property type="entry name" value="Aldolase_TIM"/>
</dbReference>
<keyword evidence="4" id="KW-0408">Iron</keyword>
<dbReference type="GO" id="GO:0046872">
    <property type="term" value="F:metal ion binding"/>
    <property type="evidence" value="ECO:0007669"/>
    <property type="project" value="UniProtKB-KW"/>
</dbReference>
<dbReference type="PANTHER" id="PTHR11228:SF7">
    <property type="entry name" value="PQQA PEPTIDE CYCLASE"/>
    <property type="match status" value="1"/>
</dbReference>
<gene>
    <name evidence="7" type="ordered locus">AciPR4_0732</name>
</gene>
<proteinExistence type="predicted"/>
<protein>
    <submittedName>
        <fullName evidence="7">Radical SAM domain protein</fullName>
    </submittedName>
</protein>
<comment type="cofactor">
    <cofactor evidence="1">
        <name>[4Fe-4S] cluster</name>
        <dbReference type="ChEBI" id="CHEBI:49883"/>
    </cofactor>
</comment>
<keyword evidence="2" id="KW-0949">S-adenosyl-L-methionine</keyword>
<evidence type="ECO:0000256" key="4">
    <source>
        <dbReference type="ARBA" id="ARBA00023004"/>
    </source>
</evidence>
<dbReference type="CDD" id="cd21109">
    <property type="entry name" value="SPASM"/>
    <property type="match status" value="1"/>
</dbReference>
<dbReference type="HOGENOM" id="CLU_067258_0_0_0"/>
<dbReference type="AlphaFoldDB" id="E8V6A0"/>
<evidence type="ECO:0000313" key="8">
    <source>
        <dbReference type="Proteomes" id="UP000006844"/>
    </source>
</evidence>
<dbReference type="STRING" id="401053.AciPR4_0732"/>
<dbReference type="InterPro" id="IPR058240">
    <property type="entry name" value="rSAM_sf"/>
</dbReference>
<dbReference type="Proteomes" id="UP000006844">
    <property type="component" value="Chromosome"/>
</dbReference>
<dbReference type="CDD" id="cd01335">
    <property type="entry name" value="Radical_SAM"/>
    <property type="match status" value="1"/>
</dbReference>
<dbReference type="SFLD" id="SFLDS00029">
    <property type="entry name" value="Radical_SAM"/>
    <property type="match status" value="1"/>
</dbReference>
<dbReference type="eggNOG" id="COG0535">
    <property type="taxonomic scope" value="Bacteria"/>
</dbReference>
<keyword evidence="3" id="KW-0479">Metal-binding</keyword>
<dbReference type="GO" id="GO:0051536">
    <property type="term" value="F:iron-sulfur cluster binding"/>
    <property type="evidence" value="ECO:0007669"/>
    <property type="project" value="UniProtKB-KW"/>
</dbReference>
<keyword evidence="5" id="KW-0411">Iron-sulfur</keyword>
<dbReference type="KEGG" id="tsa:AciPR4_0732"/>
<name>E8V6A0_TERSS</name>
<dbReference type="InterPro" id="IPR050377">
    <property type="entry name" value="Radical_SAM_PqqE_MftC-like"/>
</dbReference>